<protein>
    <submittedName>
        <fullName evidence="2">Uncharacterized protein</fullName>
    </submittedName>
</protein>
<keyword evidence="1" id="KW-0472">Membrane</keyword>
<evidence type="ECO:0000313" key="2">
    <source>
        <dbReference type="EMBL" id="EDK34910.1"/>
    </source>
</evidence>
<proteinExistence type="predicted"/>
<dbReference type="STRING" id="431943.CKL_2898"/>
<sequence>MLMFLFNKSQSRIEMWLFIIVTVLFINGRVKQGIAALLGGGSVIALIEVYLKI</sequence>
<keyword evidence="1" id="KW-1133">Transmembrane helix</keyword>
<dbReference type="RefSeq" id="WP_012103240.1">
    <property type="nucleotide sequence ID" value="NC_009706.1"/>
</dbReference>
<dbReference type="AlphaFoldDB" id="A5N1B4"/>
<keyword evidence="1" id="KW-0812">Transmembrane</keyword>
<evidence type="ECO:0000256" key="1">
    <source>
        <dbReference type="SAM" id="Phobius"/>
    </source>
</evidence>
<dbReference type="KEGG" id="ckl:CKL_2898"/>
<reference evidence="2 3" key="1">
    <citation type="journal article" date="2008" name="Proc. Natl. Acad. Sci. U.S.A.">
        <title>The genome of Clostridium kluyveri, a strict anaerobe with unique metabolic features.</title>
        <authorList>
            <person name="Seedorf H."/>
            <person name="Fricke W.F."/>
            <person name="Veith B."/>
            <person name="Brueggemann H."/>
            <person name="Liesegang H."/>
            <person name="Strittmatter A."/>
            <person name="Miethke M."/>
            <person name="Buckel W."/>
            <person name="Hinderberger J."/>
            <person name="Li F."/>
            <person name="Hagemeier C."/>
            <person name="Thauer R.K."/>
            <person name="Gottschalk G."/>
        </authorList>
    </citation>
    <scope>NUCLEOTIDE SEQUENCE [LARGE SCALE GENOMIC DNA]</scope>
    <source>
        <strain evidence="3">ATCC 8527 / DSM 555 / NCIMB 10680</strain>
    </source>
</reference>
<dbReference type="HOGENOM" id="CLU_3060179_0_0_9"/>
<gene>
    <name evidence="2" type="ordered locus">CKL_2898</name>
</gene>
<evidence type="ECO:0000313" key="3">
    <source>
        <dbReference type="Proteomes" id="UP000002411"/>
    </source>
</evidence>
<feature type="transmembrane region" description="Helical" evidence="1">
    <location>
        <begin position="34"/>
        <end position="51"/>
    </location>
</feature>
<dbReference type="Proteomes" id="UP000002411">
    <property type="component" value="Chromosome"/>
</dbReference>
<organism evidence="2 3">
    <name type="scientific">Clostridium kluyveri (strain ATCC 8527 / DSM 555 / NBRC 12016 / NCIMB 10680 / K1)</name>
    <dbReference type="NCBI Taxonomy" id="431943"/>
    <lineage>
        <taxon>Bacteria</taxon>
        <taxon>Bacillati</taxon>
        <taxon>Bacillota</taxon>
        <taxon>Clostridia</taxon>
        <taxon>Eubacteriales</taxon>
        <taxon>Clostridiaceae</taxon>
        <taxon>Clostridium</taxon>
    </lineage>
</organism>
<accession>A5N1B4</accession>
<feature type="transmembrane region" description="Helical" evidence="1">
    <location>
        <begin position="12"/>
        <end position="28"/>
    </location>
</feature>
<keyword evidence="3" id="KW-1185">Reference proteome</keyword>
<dbReference type="EMBL" id="CP000673">
    <property type="protein sequence ID" value="EDK34910.1"/>
    <property type="molecule type" value="Genomic_DNA"/>
</dbReference>
<name>A5N1B4_CLOK5</name>